<dbReference type="RefSeq" id="WP_369710816.1">
    <property type="nucleotide sequence ID" value="NZ_CP165644.1"/>
</dbReference>
<gene>
    <name evidence="1" type="ORF">AB8B22_08655</name>
</gene>
<sequence>MMIEMKNTKKLTKLEKYAEIDQVALSEEVQSLVYERVEEDYSFSIPSVKYQGYFYEDGEELEDESVTSESLIALVTYITEKGFPITKINKVR</sequence>
<organism evidence="1">
    <name type="scientific">Leptotrichia rugosa</name>
    <dbReference type="NCBI Taxonomy" id="3239302"/>
    <lineage>
        <taxon>Bacteria</taxon>
        <taxon>Fusobacteriati</taxon>
        <taxon>Fusobacteriota</taxon>
        <taxon>Fusobacteriia</taxon>
        <taxon>Fusobacteriales</taxon>
        <taxon>Leptotrichiaceae</taxon>
        <taxon>Leptotrichia</taxon>
    </lineage>
</organism>
<reference evidence="1" key="1">
    <citation type="submission" date="2024-07" db="EMBL/GenBank/DDBJ databases">
        <authorList>
            <person name="Li X.-J."/>
            <person name="Wang X."/>
        </authorList>
    </citation>
    <scope>NUCLEOTIDE SEQUENCE</scope>
    <source>
        <strain evidence="1">HSP-334</strain>
    </source>
</reference>
<evidence type="ECO:0008006" key="2">
    <source>
        <dbReference type="Google" id="ProtNLM"/>
    </source>
</evidence>
<proteinExistence type="predicted"/>
<dbReference type="KEGG" id="lrug:AB8B22_08655"/>
<name>A0AB39VGR7_9FUSO</name>
<protein>
    <recommendedName>
        <fullName evidence="2">Phage protein</fullName>
    </recommendedName>
</protein>
<dbReference type="EMBL" id="CP165644">
    <property type="protein sequence ID" value="XDU66474.1"/>
    <property type="molecule type" value="Genomic_DNA"/>
</dbReference>
<evidence type="ECO:0000313" key="1">
    <source>
        <dbReference type="EMBL" id="XDU66474.1"/>
    </source>
</evidence>
<dbReference type="AlphaFoldDB" id="A0AB39VGR7"/>
<accession>A0AB39VGR7</accession>